<evidence type="ECO:0000256" key="1">
    <source>
        <dbReference type="SAM" id="Phobius"/>
    </source>
</evidence>
<gene>
    <name evidence="2" type="ORF">GDO54_010237</name>
</gene>
<feature type="transmembrane region" description="Helical" evidence="1">
    <location>
        <begin position="81"/>
        <end position="102"/>
    </location>
</feature>
<feature type="transmembrane region" description="Helical" evidence="1">
    <location>
        <begin position="51"/>
        <end position="69"/>
    </location>
</feature>
<organism evidence="2 3">
    <name type="scientific">Pyxicephalus adspersus</name>
    <name type="common">African bullfrog</name>
    <dbReference type="NCBI Taxonomy" id="30357"/>
    <lineage>
        <taxon>Eukaryota</taxon>
        <taxon>Metazoa</taxon>
        <taxon>Chordata</taxon>
        <taxon>Craniata</taxon>
        <taxon>Vertebrata</taxon>
        <taxon>Euteleostomi</taxon>
        <taxon>Amphibia</taxon>
        <taxon>Batrachia</taxon>
        <taxon>Anura</taxon>
        <taxon>Neobatrachia</taxon>
        <taxon>Ranoidea</taxon>
        <taxon>Pyxicephalidae</taxon>
        <taxon>Pyxicephalinae</taxon>
        <taxon>Pyxicephalus</taxon>
    </lineage>
</organism>
<protein>
    <submittedName>
        <fullName evidence="2">Uncharacterized protein</fullName>
    </submittedName>
</protein>
<proteinExistence type="predicted"/>
<evidence type="ECO:0000313" key="3">
    <source>
        <dbReference type="Proteomes" id="UP001181693"/>
    </source>
</evidence>
<sequence length="104" mass="11998">MIATYHNESHASSYPEVLGILFLLPATKQCIDRTKERSVHAAGRRRLNKHFSLNCFFAVLYCIVLKLILSGTKNELAPCNLTQEIHCCLFLLVWVFQHFLLLHK</sequence>
<dbReference type="Proteomes" id="UP001181693">
    <property type="component" value="Unassembled WGS sequence"/>
</dbReference>
<keyword evidence="1" id="KW-0472">Membrane</keyword>
<dbReference type="AlphaFoldDB" id="A0AAV3ALJ5"/>
<comment type="caution">
    <text evidence="2">The sequence shown here is derived from an EMBL/GenBank/DDBJ whole genome shotgun (WGS) entry which is preliminary data.</text>
</comment>
<name>A0AAV3ALJ5_PYXAD</name>
<keyword evidence="1" id="KW-0812">Transmembrane</keyword>
<evidence type="ECO:0000313" key="2">
    <source>
        <dbReference type="EMBL" id="DBA25910.1"/>
    </source>
</evidence>
<keyword evidence="1" id="KW-1133">Transmembrane helix</keyword>
<dbReference type="EMBL" id="DYDO01000004">
    <property type="protein sequence ID" value="DBA25910.1"/>
    <property type="molecule type" value="Genomic_DNA"/>
</dbReference>
<reference evidence="2" key="1">
    <citation type="thesis" date="2020" institute="ProQuest LLC" country="789 East Eisenhower Parkway, Ann Arbor, MI, USA">
        <title>Comparative Genomics and Chromosome Evolution.</title>
        <authorList>
            <person name="Mudd A.B."/>
        </authorList>
    </citation>
    <scope>NUCLEOTIDE SEQUENCE</scope>
    <source>
        <strain evidence="2">1538</strain>
        <tissue evidence="2">Blood</tissue>
    </source>
</reference>
<accession>A0AAV3ALJ5</accession>
<keyword evidence="3" id="KW-1185">Reference proteome</keyword>